<keyword evidence="2" id="KW-1185">Reference proteome</keyword>
<gene>
    <name evidence="1" type="ORF">NJU99_06280</name>
</gene>
<evidence type="ECO:0000313" key="1">
    <source>
        <dbReference type="EMBL" id="UTJ07696.1"/>
    </source>
</evidence>
<evidence type="ECO:0000313" key="2">
    <source>
        <dbReference type="Proteomes" id="UP001060012"/>
    </source>
</evidence>
<reference evidence="1" key="1">
    <citation type="submission" date="2022-07" db="EMBL/GenBank/DDBJ databases">
        <title>Arcobacter roscoffensis sp. nov., a marine bacterium isolated from coastal seawater collected from Roscoff, France.</title>
        <authorList>
            <person name="Pascual J."/>
            <person name="Lepeaux C."/>
            <person name="Methner A."/>
            <person name="Overmann J."/>
        </authorList>
    </citation>
    <scope>NUCLEOTIDE SEQUENCE</scope>
    <source>
        <strain evidence="1">ARW1-2F2</strain>
    </source>
</reference>
<organism evidence="1 2">
    <name type="scientific">Arcobacter roscoffensis</name>
    <dbReference type="NCBI Taxonomy" id="2961520"/>
    <lineage>
        <taxon>Bacteria</taxon>
        <taxon>Pseudomonadati</taxon>
        <taxon>Campylobacterota</taxon>
        <taxon>Epsilonproteobacteria</taxon>
        <taxon>Campylobacterales</taxon>
        <taxon>Arcobacteraceae</taxon>
        <taxon>Arcobacter</taxon>
    </lineage>
</organism>
<dbReference type="EMBL" id="CP100595">
    <property type="protein sequence ID" value="UTJ07696.1"/>
    <property type="molecule type" value="Genomic_DNA"/>
</dbReference>
<accession>A0ABY5E6A4</accession>
<name>A0ABY5E6A4_9BACT</name>
<proteinExistence type="predicted"/>
<dbReference type="RefSeq" id="WP_254577870.1">
    <property type="nucleotide sequence ID" value="NZ_CP100595.1"/>
</dbReference>
<dbReference type="Proteomes" id="UP001060012">
    <property type="component" value="Chromosome"/>
</dbReference>
<protein>
    <submittedName>
        <fullName evidence="1">Uncharacterized protein</fullName>
    </submittedName>
</protein>
<sequence length="249" mass="29241">MQVTNNTYTNYYNQTNNTTKVEKTEESSFASMLTGSQEEEEVGRYVKYMDQFNYFDSLSEEDRKVFREILKDDKITMAEMDSLSYEQAVRFEKVAFPQGNFSKEQLNNTPIVNMPNQAVHMLSATKRTNDKTFNEALYRTAREIDDDSYRRTIFREVKTNVTQVHFGDPLVETFNVIAYENAKNLWKEDIDKMNINFDKFLTDVITLHEKALVNPKTHPAVIDQHQEKLDGYNIILKHYTDIKKESIYA</sequence>